<keyword evidence="3" id="KW-1185">Reference proteome</keyword>
<feature type="compositionally biased region" description="Basic and acidic residues" evidence="1">
    <location>
        <begin position="44"/>
        <end position="58"/>
    </location>
</feature>
<organism evidence="2 3">
    <name type="scientific">Symbiochloris irregularis</name>
    <dbReference type="NCBI Taxonomy" id="706552"/>
    <lineage>
        <taxon>Eukaryota</taxon>
        <taxon>Viridiplantae</taxon>
        <taxon>Chlorophyta</taxon>
        <taxon>core chlorophytes</taxon>
        <taxon>Trebouxiophyceae</taxon>
        <taxon>Trebouxiales</taxon>
        <taxon>Trebouxiaceae</taxon>
        <taxon>Symbiochloris</taxon>
    </lineage>
</organism>
<comment type="caution">
    <text evidence="2">The sequence shown here is derived from an EMBL/GenBank/DDBJ whole genome shotgun (WGS) entry which is preliminary data.</text>
</comment>
<feature type="region of interest" description="Disordered" evidence="1">
    <location>
        <begin position="25"/>
        <end position="61"/>
    </location>
</feature>
<evidence type="ECO:0000256" key="1">
    <source>
        <dbReference type="SAM" id="MobiDB-lite"/>
    </source>
</evidence>
<name>A0AAW1PRT3_9CHLO</name>
<dbReference type="Proteomes" id="UP001465755">
    <property type="component" value="Unassembled WGS sequence"/>
</dbReference>
<feature type="compositionally biased region" description="Basic residues" evidence="1">
    <location>
        <begin position="73"/>
        <end position="87"/>
    </location>
</feature>
<reference evidence="2 3" key="1">
    <citation type="journal article" date="2024" name="Nat. Commun.">
        <title>Phylogenomics reveals the evolutionary origins of lichenization in chlorophyte algae.</title>
        <authorList>
            <person name="Puginier C."/>
            <person name="Libourel C."/>
            <person name="Otte J."/>
            <person name="Skaloud P."/>
            <person name="Haon M."/>
            <person name="Grisel S."/>
            <person name="Petersen M."/>
            <person name="Berrin J.G."/>
            <person name="Delaux P.M."/>
            <person name="Dal Grande F."/>
            <person name="Keller J."/>
        </authorList>
    </citation>
    <scope>NUCLEOTIDE SEQUENCE [LARGE SCALE GENOMIC DNA]</scope>
    <source>
        <strain evidence="2 3">SAG 2036</strain>
    </source>
</reference>
<accession>A0AAW1PRT3</accession>
<protein>
    <submittedName>
        <fullName evidence="2">Uncharacterized protein</fullName>
    </submittedName>
</protein>
<dbReference type="AlphaFoldDB" id="A0AAW1PRT3"/>
<proteinExistence type="predicted"/>
<feature type="region of interest" description="Disordered" evidence="1">
    <location>
        <begin position="122"/>
        <end position="143"/>
    </location>
</feature>
<sequence>MPADSSSSSEDLAAFRQVAVSFKDNALQNQQLPNTAKSSKRPRQLSDESQAKDTDALPEKFQQQLTSLLHKRLKATLKSPRAKRRKAAPADFKDDTNNGVRLFGSVPQGSVFLEEVPVQVKARNEADPAQSSSSSEDQARLASVAVEAGRSACDLRWLRGEPCTEA</sequence>
<feature type="compositionally biased region" description="Polar residues" evidence="1">
    <location>
        <begin position="26"/>
        <end position="37"/>
    </location>
</feature>
<evidence type="ECO:0000313" key="3">
    <source>
        <dbReference type="Proteomes" id="UP001465755"/>
    </source>
</evidence>
<dbReference type="EMBL" id="JALJOQ010000014">
    <property type="protein sequence ID" value="KAK9810803.1"/>
    <property type="molecule type" value="Genomic_DNA"/>
</dbReference>
<evidence type="ECO:0000313" key="2">
    <source>
        <dbReference type="EMBL" id="KAK9810803.1"/>
    </source>
</evidence>
<gene>
    <name evidence="2" type="ORF">WJX73_008987</name>
</gene>
<feature type="region of interest" description="Disordered" evidence="1">
    <location>
        <begin position="73"/>
        <end position="98"/>
    </location>
</feature>